<sequence length="351" mass="39079">MCSFYSVWKNVYVERLAKRWQRGPLVLELIFPEEVSSGQALRGRYLELYLTTQSQYKARLKMQARGAPVPPIKDIPILVFARETTDEEDDAFVLWVHRTRRLSSMYALRASANVADVRLERKLRYDYARLTTRGQLRNRARYASATTVAAGAGQTVTTNPPTHTTSGGKRPWSRDDPGHDVQKHPRRMGNLAEGVSRTTMSFPTQGTLATLPDTGIGHDDDVVSVVSQHETDDSHAHRAASRVTGVPVADHKKLVLEVKGLQETLGKTHCMLDAMTIRLQATERAQTRSESQFDLLICLKQSRAQPSSSAQAPPSSHGKDPGMAYDGQLKTRGVYANCAEGFAYTQVPSWQ</sequence>
<evidence type="ECO:0000313" key="3">
    <source>
        <dbReference type="Proteomes" id="UP000011713"/>
    </source>
</evidence>
<feature type="compositionally biased region" description="Low complexity" evidence="1">
    <location>
        <begin position="153"/>
        <end position="165"/>
    </location>
</feature>
<feature type="region of interest" description="Disordered" evidence="1">
    <location>
        <begin position="304"/>
        <end position="325"/>
    </location>
</feature>
<feature type="region of interest" description="Disordered" evidence="1">
    <location>
        <begin position="153"/>
        <end position="185"/>
    </location>
</feature>
<evidence type="ECO:0000313" key="2">
    <source>
        <dbReference type="EnsemblProtists" id="HpaP802066"/>
    </source>
</evidence>
<dbReference type="Proteomes" id="UP000011713">
    <property type="component" value="Unassembled WGS sequence"/>
</dbReference>
<dbReference type="InParanoid" id="M4B714"/>
<evidence type="ECO:0000256" key="1">
    <source>
        <dbReference type="SAM" id="MobiDB-lite"/>
    </source>
</evidence>
<proteinExistence type="predicted"/>
<protein>
    <submittedName>
        <fullName evidence="2">Uncharacterized protein</fullName>
    </submittedName>
</protein>
<name>M4B714_HYAAE</name>
<organism evidence="2 3">
    <name type="scientific">Hyaloperonospora arabidopsidis (strain Emoy2)</name>
    <name type="common">Downy mildew agent</name>
    <name type="synonym">Peronospora arabidopsidis</name>
    <dbReference type="NCBI Taxonomy" id="559515"/>
    <lineage>
        <taxon>Eukaryota</taxon>
        <taxon>Sar</taxon>
        <taxon>Stramenopiles</taxon>
        <taxon>Oomycota</taxon>
        <taxon>Peronosporomycetes</taxon>
        <taxon>Peronosporales</taxon>
        <taxon>Peronosporaceae</taxon>
        <taxon>Hyaloperonospora</taxon>
    </lineage>
</organism>
<reference evidence="2" key="2">
    <citation type="submission" date="2015-06" db="UniProtKB">
        <authorList>
            <consortium name="EnsemblProtists"/>
        </authorList>
    </citation>
    <scope>IDENTIFICATION</scope>
    <source>
        <strain evidence="2">Emoy2</strain>
    </source>
</reference>
<keyword evidence="3" id="KW-1185">Reference proteome</keyword>
<dbReference type="VEuPathDB" id="FungiDB:HpaG802066"/>
<feature type="compositionally biased region" description="Basic and acidic residues" evidence="1">
    <location>
        <begin position="172"/>
        <end position="183"/>
    </location>
</feature>
<dbReference type="AlphaFoldDB" id="M4B714"/>
<reference evidence="3" key="1">
    <citation type="journal article" date="2010" name="Science">
        <title>Signatures of adaptation to obligate biotrophy in the Hyaloperonospora arabidopsidis genome.</title>
        <authorList>
            <person name="Baxter L."/>
            <person name="Tripathy S."/>
            <person name="Ishaque N."/>
            <person name="Boot N."/>
            <person name="Cabral A."/>
            <person name="Kemen E."/>
            <person name="Thines M."/>
            <person name="Ah-Fong A."/>
            <person name="Anderson R."/>
            <person name="Badejoko W."/>
            <person name="Bittner-Eddy P."/>
            <person name="Boore J.L."/>
            <person name="Chibucos M.C."/>
            <person name="Coates M."/>
            <person name="Dehal P."/>
            <person name="Delehaunty K."/>
            <person name="Dong S."/>
            <person name="Downton P."/>
            <person name="Dumas B."/>
            <person name="Fabro G."/>
            <person name="Fronick C."/>
            <person name="Fuerstenberg S.I."/>
            <person name="Fulton L."/>
            <person name="Gaulin E."/>
            <person name="Govers F."/>
            <person name="Hughes L."/>
            <person name="Humphray S."/>
            <person name="Jiang R.H."/>
            <person name="Judelson H."/>
            <person name="Kamoun S."/>
            <person name="Kyung K."/>
            <person name="Meijer H."/>
            <person name="Minx P."/>
            <person name="Morris P."/>
            <person name="Nelson J."/>
            <person name="Phuntumart V."/>
            <person name="Qutob D."/>
            <person name="Rehmany A."/>
            <person name="Rougon-Cardoso A."/>
            <person name="Ryden P."/>
            <person name="Torto-Alalibo T."/>
            <person name="Studholme D."/>
            <person name="Wang Y."/>
            <person name="Win J."/>
            <person name="Wood J."/>
            <person name="Clifton S.W."/>
            <person name="Rogers J."/>
            <person name="Van den Ackerveken G."/>
            <person name="Jones J.D."/>
            <person name="McDowell J.M."/>
            <person name="Beynon J."/>
            <person name="Tyler B.M."/>
        </authorList>
    </citation>
    <scope>NUCLEOTIDE SEQUENCE [LARGE SCALE GENOMIC DNA]</scope>
    <source>
        <strain evidence="3">Emoy2</strain>
    </source>
</reference>
<dbReference type="EMBL" id="JH598637">
    <property type="status" value="NOT_ANNOTATED_CDS"/>
    <property type="molecule type" value="Genomic_DNA"/>
</dbReference>
<dbReference type="HOGENOM" id="CLU_051764_0_0_1"/>
<accession>M4B714</accession>
<dbReference type="EnsemblProtists" id="HpaT802066">
    <property type="protein sequence ID" value="HpaP802066"/>
    <property type="gene ID" value="HpaG802066"/>
</dbReference>
<feature type="compositionally biased region" description="Low complexity" evidence="1">
    <location>
        <begin position="304"/>
        <end position="316"/>
    </location>
</feature>